<evidence type="ECO:0000313" key="3">
    <source>
        <dbReference type="Proteomes" id="UP000319897"/>
    </source>
</evidence>
<comment type="similarity">
    <text evidence="1">Belongs to the transposase 8 family.</text>
</comment>
<proteinExistence type="inferred from homology"/>
<name>A0A501XQ31_9SPHN</name>
<evidence type="ECO:0000313" key="2">
    <source>
        <dbReference type="EMBL" id="TPE62822.1"/>
    </source>
</evidence>
<dbReference type="PANTHER" id="PTHR37936:SF3">
    <property type="entry name" value="TRANSPOSASE INSC FOR INSERTION ELEMENT IS2A-RELATED"/>
    <property type="match status" value="1"/>
</dbReference>
<dbReference type="PANTHER" id="PTHR37936">
    <property type="entry name" value="TRANSPOSASE INSC FOR INSERTION ELEMENT IS2A-RELATED"/>
    <property type="match status" value="1"/>
</dbReference>
<dbReference type="Gene3D" id="1.10.10.10">
    <property type="entry name" value="Winged helix-like DNA-binding domain superfamily/Winged helix DNA-binding domain"/>
    <property type="match status" value="1"/>
</dbReference>
<dbReference type="Proteomes" id="UP000319897">
    <property type="component" value="Unassembled WGS sequence"/>
</dbReference>
<protein>
    <submittedName>
        <fullName evidence="2">Transposase</fullName>
    </submittedName>
</protein>
<dbReference type="InterPro" id="IPR002514">
    <property type="entry name" value="Transposase_8"/>
</dbReference>
<dbReference type="NCBIfam" id="NF047595">
    <property type="entry name" value="IS66_ISRel24_TnpA"/>
    <property type="match status" value="1"/>
</dbReference>
<dbReference type="InterPro" id="IPR010921">
    <property type="entry name" value="Trp_repressor/repl_initiator"/>
</dbReference>
<dbReference type="InterPro" id="IPR036388">
    <property type="entry name" value="WH-like_DNA-bd_sf"/>
</dbReference>
<gene>
    <name evidence="2" type="ORF">FJQ54_04690</name>
</gene>
<dbReference type="RefSeq" id="WP_066271400.1">
    <property type="nucleotide sequence ID" value="NZ_VFSU01000016.1"/>
</dbReference>
<dbReference type="OrthoDB" id="7476756at2"/>
<accession>A0A501XQ31</accession>
<dbReference type="EMBL" id="VFSU01000016">
    <property type="protein sequence ID" value="TPE62822.1"/>
    <property type="molecule type" value="Genomic_DNA"/>
</dbReference>
<sequence>MSEGGGVIVRTERRRRYSDTEKAAIVAESLRPDVTVVSVARRHGIAKSVIYNWRANRREAEAIAREALEFIPCGQFVATSERASACEIIADEPESSVGPLAQDVAASPPPGQQRAGAIAIELEGGARLTVDSFVNEKALARVLRALKAVSC</sequence>
<reference evidence="2 3" key="1">
    <citation type="submission" date="2019-06" db="EMBL/GenBank/DDBJ databases">
        <authorList>
            <person name="Lee I."/>
            <person name="Jang G.I."/>
            <person name="Hwang C.Y."/>
        </authorList>
    </citation>
    <scope>NUCLEOTIDE SEQUENCE [LARGE SCALE GENOMIC DNA]</scope>
    <source>
        <strain evidence="2 3">PAMC 28131</strain>
    </source>
</reference>
<dbReference type="AlphaFoldDB" id="A0A501XQ31"/>
<organism evidence="2 3">
    <name type="scientific">Sandaracinobacter neustonicus</name>
    <dbReference type="NCBI Taxonomy" id="1715348"/>
    <lineage>
        <taxon>Bacteria</taxon>
        <taxon>Pseudomonadati</taxon>
        <taxon>Pseudomonadota</taxon>
        <taxon>Alphaproteobacteria</taxon>
        <taxon>Sphingomonadales</taxon>
        <taxon>Sphingosinicellaceae</taxon>
        <taxon>Sandaracinobacter</taxon>
    </lineage>
</organism>
<dbReference type="Pfam" id="PF01527">
    <property type="entry name" value="HTH_Tnp_1"/>
    <property type="match status" value="1"/>
</dbReference>
<keyword evidence="3" id="KW-1185">Reference proteome</keyword>
<dbReference type="GO" id="GO:0006313">
    <property type="term" value="P:DNA transposition"/>
    <property type="evidence" value="ECO:0007669"/>
    <property type="project" value="InterPro"/>
</dbReference>
<dbReference type="GO" id="GO:0004803">
    <property type="term" value="F:transposase activity"/>
    <property type="evidence" value="ECO:0007669"/>
    <property type="project" value="InterPro"/>
</dbReference>
<dbReference type="GO" id="GO:0043565">
    <property type="term" value="F:sequence-specific DNA binding"/>
    <property type="evidence" value="ECO:0007669"/>
    <property type="project" value="InterPro"/>
</dbReference>
<comment type="caution">
    <text evidence="2">The sequence shown here is derived from an EMBL/GenBank/DDBJ whole genome shotgun (WGS) entry which is preliminary data.</text>
</comment>
<dbReference type="SUPFAM" id="SSF48295">
    <property type="entry name" value="TrpR-like"/>
    <property type="match status" value="1"/>
</dbReference>
<evidence type="ECO:0000256" key="1">
    <source>
        <dbReference type="ARBA" id="ARBA00009964"/>
    </source>
</evidence>